<evidence type="ECO:0000313" key="2">
    <source>
        <dbReference type="EMBL" id="SPP64400.1"/>
    </source>
</evidence>
<evidence type="ECO:0000313" key="3">
    <source>
        <dbReference type="Proteomes" id="UP000248168"/>
    </source>
</evidence>
<dbReference type="Gene3D" id="1.20.120.20">
    <property type="entry name" value="Apolipoprotein"/>
    <property type="match status" value="1"/>
</dbReference>
<dbReference type="Proteomes" id="UP000248168">
    <property type="component" value="Unassembled WGS sequence"/>
</dbReference>
<sequence length="199" mass="22236">MSPEAADAQAPSLVVESSTPPSHFLSTEDNGQNGNLEKIRDILFGAQVRDHDRRFSTLEQNLVKEAAALRAELTKRFDALEAFMQQEVAVLSERLHHEQQIRGEALQHLVRDLTGLGTVVERKAADLAHQSSQTEQTLRQEILDHVTALKETIRSTQDQFSESLNRSVTDLRQTKTDRTALAELLTELSQKLQQGSPTS</sequence>
<gene>
    <name evidence="2" type="ORF">NITLEN_20039</name>
</gene>
<feature type="region of interest" description="Disordered" evidence="1">
    <location>
        <begin position="1"/>
        <end position="32"/>
    </location>
</feature>
<dbReference type="EMBL" id="OUNR01000012">
    <property type="protein sequence ID" value="SPP64400.1"/>
    <property type="molecule type" value="Genomic_DNA"/>
</dbReference>
<dbReference type="OrthoDB" id="5623405at2"/>
<reference evidence="3" key="1">
    <citation type="submission" date="2018-04" db="EMBL/GenBank/DDBJ databases">
        <authorList>
            <person name="Lucker S."/>
            <person name="Sakoula D."/>
        </authorList>
    </citation>
    <scope>NUCLEOTIDE SEQUENCE [LARGE SCALE GENOMIC DNA]</scope>
</reference>
<dbReference type="RefSeq" id="WP_121988806.1">
    <property type="nucleotide sequence ID" value="NZ_OUNR01000012.1"/>
</dbReference>
<accession>A0A330L4Z7</accession>
<dbReference type="AlphaFoldDB" id="A0A330L4Z7"/>
<dbReference type="SUPFAM" id="SSF58113">
    <property type="entry name" value="Apolipoprotein A-I"/>
    <property type="match status" value="1"/>
</dbReference>
<proteinExistence type="predicted"/>
<keyword evidence="3" id="KW-1185">Reference proteome</keyword>
<organism evidence="2 3">
    <name type="scientific">Nitrospira lenta</name>
    <dbReference type="NCBI Taxonomy" id="1436998"/>
    <lineage>
        <taxon>Bacteria</taxon>
        <taxon>Pseudomonadati</taxon>
        <taxon>Nitrospirota</taxon>
        <taxon>Nitrospiria</taxon>
        <taxon>Nitrospirales</taxon>
        <taxon>Nitrospiraceae</taxon>
        <taxon>Nitrospira</taxon>
    </lineage>
</organism>
<dbReference type="InParanoid" id="A0A330L4Z7"/>
<protein>
    <submittedName>
        <fullName evidence="2">Uncharacterized protein</fullName>
    </submittedName>
</protein>
<name>A0A330L4Z7_9BACT</name>
<feature type="compositionally biased region" description="Polar residues" evidence="1">
    <location>
        <begin position="15"/>
        <end position="32"/>
    </location>
</feature>
<evidence type="ECO:0000256" key="1">
    <source>
        <dbReference type="SAM" id="MobiDB-lite"/>
    </source>
</evidence>